<evidence type="ECO:0000259" key="3">
    <source>
        <dbReference type="PROSITE" id="PS51782"/>
    </source>
</evidence>
<protein>
    <recommendedName>
        <fullName evidence="3">LysM domain-containing protein</fullName>
    </recommendedName>
</protein>
<feature type="region of interest" description="Disordered" evidence="1">
    <location>
        <begin position="359"/>
        <end position="454"/>
    </location>
</feature>
<accession>A0A4S4ARR2</accession>
<feature type="compositionally biased region" description="Low complexity" evidence="1">
    <location>
        <begin position="295"/>
        <end position="304"/>
    </location>
</feature>
<feature type="signal peptide" evidence="2">
    <location>
        <begin position="1"/>
        <end position="23"/>
    </location>
</feature>
<keyword evidence="5" id="KW-1185">Reference proteome</keyword>
<dbReference type="NCBIfam" id="TIGR03504">
    <property type="entry name" value="FimV_Cterm"/>
    <property type="match status" value="1"/>
</dbReference>
<gene>
    <name evidence="4" type="ORF">E6O51_05780</name>
</gene>
<organism evidence="4 5">
    <name type="scientific">Pseudothauera rhizosphaerae</name>
    <dbReference type="NCBI Taxonomy" id="2565932"/>
    <lineage>
        <taxon>Bacteria</taxon>
        <taxon>Pseudomonadati</taxon>
        <taxon>Pseudomonadota</taxon>
        <taxon>Betaproteobacteria</taxon>
        <taxon>Rhodocyclales</taxon>
        <taxon>Zoogloeaceae</taxon>
        <taxon>Pseudothauera</taxon>
    </lineage>
</organism>
<feature type="chain" id="PRO_5020229842" description="LysM domain-containing protein" evidence="2">
    <location>
        <begin position="24"/>
        <end position="1011"/>
    </location>
</feature>
<feature type="compositionally biased region" description="Low complexity" evidence="1">
    <location>
        <begin position="359"/>
        <end position="422"/>
    </location>
</feature>
<dbReference type="AlphaFoldDB" id="A0A4S4ARR2"/>
<dbReference type="InterPro" id="IPR036779">
    <property type="entry name" value="LysM_dom_sf"/>
</dbReference>
<dbReference type="NCBIfam" id="TIGR03505">
    <property type="entry name" value="FimV_core"/>
    <property type="match status" value="1"/>
</dbReference>
<dbReference type="InterPro" id="IPR018392">
    <property type="entry name" value="LysM"/>
</dbReference>
<dbReference type="InterPro" id="IPR057840">
    <property type="entry name" value="FimV_N"/>
</dbReference>
<proteinExistence type="predicted"/>
<dbReference type="Pfam" id="PF01476">
    <property type="entry name" value="LysM"/>
    <property type="match status" value="1"/>
</dbReference>
<dbReference type="Gene3D" id="3.10.350.10">
    <property type="entry name" value="LysM domain"/>
    <property type="match status" value="1"/>
</dbReference>
<dbReference type="Proteomes" id="UP000307956">
    <property type="component" value="Unassembled WGS sequence"/>
</dbReference>
<evidence type="ECO:0000256" key="1">
    <source>
        <dbReference type="SAM" id="MobiDB-lite"/>
    </source>
</evidence>
<feature type="domain" description="LysM" evidence="3">
    <location>
        <begin position="166"/>
        <end position="221"/>
    </location>
</feature>
<dbReference type="Pfam" id="PF25800">
    <property type="entry name" value="FimV_N"/>
    <property type="match status" value="1"/>
</dbReference>
<dbReference type="InterPro" id="IPR020012">
    <property type="entry name" value="LysM_FimV"/>
</dbReference>
<dbReference type="CDD" id="cd00118">
    <property type="entry name" value="LysM"/>
    <property type="match status" value="1"/>
</dbReference>
<feature type="region of interest" description="Disordered" evidence="1">
    <location>
        <begin position="257"/>
        <end position="311"/>
    </location>
</feature>
<dbReference type="OrthoDB" id="5298707at2"/>
<keyword evidence="2" id="KW-0732">Signal</keyword>
<dbReference type="EMBL" id="SSOD01000004">
    <property type="protein sequence ID" value="THF62480.1"/>
    <property type="molecule type" value="Genomic_DNA"/>
</dbReference>
<dbReference type="InterPro" id="IPR038440">
    <property type="entry name" value="FimV_C_sf"/>
</dbReference>
<evidence type="ECO:0000313" key="4">
    <source>
        <dbReference type="EMBL" id="THF62480.1"/>
    </source>
</evidence>
<evidence type="ECO:0000313" key="5">
    <source>
        <dbReference type="Proteomes" id="UP000307956"/>
    </source>
</evidence>
<dbReference type="InterPro" id="IPR020011">
    <property type="entry name" value="FimV_C"/>
</dbReference>
<dbReference type="PROSITE" id="PS51782">
    <property type="entry name" value="LYSM"/>
    <property type="match status" value="1"/>
</dbReference>
<dbReference type="RefSeq" id="WP_136384034.1">
    <property type="nucleotide sequence ID" value="NZ_SSOD01000004.1"/>
</dbReference>
<name>A0A4S4ARR2_9RHOO</name>
<comment type="caution">
    <text evidence="4">The sequence shown here is derived from an EMBL/GenBank/DDBJ whole genome shotgun (WGS) entry which is preliminary data.</text>
</comment>
<evidence type="ECO:0000256" key="2">
    <source>
        <dbReference type="SAM" id="SignalP"/>
    </source>
</evidence>
<reference evidence="4 5" key="1">
    <citation type="submission" date="2019-04" db="EMBL/GenBank/DDBJ databases">
        <title>Azoarcus rhizosphaerae sp. nov. isolated from rhizosphere of Ficus religiosa.</title>
        <authorList>
            <person name="Lin S.-Y."/>
            <person name="Hameed A."/>
            <person name="Hsu Y.-H."/>
            <person name="Young C.-C."/>
        </authorList>
    </citation>
    <scope>NUCLEOTIDE SEQUENCE [LARGE SCALE GENOMIC DNA]</scope>
    <source>
        <strain evidence="4 5">CC-YHH848</strain>
    </source>
</reference>
<dbReference type="Gene3D" id="1.20.58.2200">
    <property type="match status" value="1"/>
</dbReference>
<sequence length="1011" mass="103746">MKTFFKASLIATAIASIPSSAFALGAGPINVRSGLGQPLRAEVPLSATAQELQTLSAKVASPDAFRQANITYSATLTGLRLSVDSSGSRPVLRITSERPVNEPFIDLLVEFNWASGKLTREYTFLLDPVDLAPARPLAAPVTQPSVAAAPVPPLRPAQAGPSAGADSYTVQRGDTLQRIADTHRPADTTLDQMLIALLRANPAAFHDGNINRLRAGAVLRIPPAEQIGEIAPAEARREVVAQAADFDAYRKRLAGAATTVSEPADEAAQAAAGRITPRVEETPTEAAATDRVQVSRAADADAAGGSDGARDERLRALEEDLVARDRALTEANERLGELERSIRDLQKLIELKSEQLAQLQQQTGTGAPPAEAPAAPAAAPGAAPAEPAPAAEAESKPAAEAAPAVPAAEPAPVQVAAEVAPKPAEPAPKPVEAAPKPARKPVVPPAPEPQPSFVDELLGDPLTLAAGGGVLALLLGYAGYKVSRRRKENEGASPTIGLMSEAPTGPNSVFGVTGGQSVDTSNSSVLQTDFSQTGLSSIDTDEGVDPVAEADVYMAYGRDAQAEEILVDALKADPSRIAIYLKLLEVYAARKSLKQFETTAAELYARTGGEGPEWAKAAALGRDIDPENPLYLGGDSSAPITEQGEKVRSSAAANAAAAAAVVAGLAEESEAEALPAADESAGALDFELPDVAEQTLESAAAALDEAAGQAANVLDLPEAGAATAAQMKDTWAMPGGLSPFGGTDAAAPAEPAGEAVDTNVLDFDLGFGDASETPAPAAEGEPAVAGNDLVLDFDTDLPAAGGEVPSVTATVVGSPADIERLGGIGEASVVQALETGASEEFDATATVVESLGTYGQTKRNEAVVDLESPEAPQSFDLSATVIESSGTYGAGGEQEDEGVIDLEKTSFDNSLLDFDFEIDAPATPAAGEPPAMDLSSIDLNLEPAAAEKAGAEPAAAAEGGAGQEVDTKLELARAYEEMGDKEGARELLEEVLREGSAEQQASARQVLSRLD</sequence>